<evidence type="ECO:0000313" key="3">
    <source>
        <dbReference type="Proteomes" id="UP000265663"/>
    </source>
</evidence>
<feature type="chain" id="PRO_5018136065" description="Secreted protein" evidence="1">
    <location>
        <begin position="18"/>
        <end position="130"/>
    </location>
</feature>
<evidence type="ECO:0000313" key="2">
    <source>
        <dbReference type="EMBL" id="RMZ67922.1"/>
    </source>
</evidence>
<dbReference type="AlphaFoldDB" id="A0A3M7M0F9"/>
<keyword evidence="3" id="KW-1185">Reference proteome</keyword>
<keyword evidence="1" id="KW-0732">Signal</keyword>
<evidence type="ECO:0000256" key="1">
    <source>
        <dbReference type="SAM" id="SignalP"/>
    </source>
</evidence>
<protein>
    <recommendedName>
        <fullName evidence="4">Secreted protein</fullName>
    </recommendedName>
</protein>
<proteinExistence type="predicted"/>
<evidence type="ECO:0008006" key="4">
    <source>
        <dbReference type="Google" id="ProtNLM"/>
    </source>
</evidence>
<name>A0A3M7M0F9_9PLEO</name>
<reference evidence="2 3" key="1">
    <citation type="journal article" date="2014" name="PLoS ONE">
        <title>De novo Genome Assembly of the Fungal Plant Pathogen Pyrenophora semeniperda.</title>
        <authorList>
            <person name="Soliai M.M."/>
            <person name="Meyer S.E."/>
            <person name="Udall J.A."/>
            <person name="Elzinga D.E."/>
            <person name="Hermansen R.A."/>
            <person name="Bodily P.M."/>
            <person name="Hart A.A."/>
            <person name="Coleman C.E."/>
        </authorList>
    </citation>
    <scope>NUCLEOTIDE SEQUENCE [LARGE SCALE GENOMIC DNA]</scope>
    <source>
        <strain evidence="2 3">CCB06</strain>
        <tissue evidence="2">Mycelium</tissue>
    </source>
</reference>
<accession>A0A3M7M0F9</accession>
<feature type="signal peptide" evidence="1">
    <location>
        <begin position="1"/>
        <end position="17"/>
    </location>
</feature>
<dbReference type="Proteomes" id="UP000265663">
    <property type="component" value="Unassembled WGS sequence"/>
</dbReference>
<organism evidence="2 3">
    <name type="scientific">Pyrenophora seminiperda CCB06</name>
    <dbReference type="NCBI Taxonomy" id="1302712"/>
    <lineage>
        <taxon>Eukaryota</taxon>
        <taxon>Fungi</taxon>
        <taxon>Dikarya</taxon>
        <taxon>Ascomycota</taxon>
        <taxon>Pezizomycotina</taxon>
        <taxon>Dothideomycetes</taxon>
        <taxon>Pleosporomycetidae</taxon>
        <taxon>Pleosporales</taxon>
        <taxon>Pleosporineae</taxon>
        <taxon>Pleosporaceae</taxon>
        <taxon>Pyrenophora</taxon>
    </lineage>
</organism>
<gene>
    <name evidence="2" type="ORF">GMOD_00004001</name>
</gene>
<sequence>MYAKLLLTGLCAFFSSSFLPMMRPICKHTRKPTAVSVMSSYARYPSVRRWMMRRMFCCSVTSLAASWTDIDSLRSGWIVPSRFMNSPCRSSREETPGRTIAGTGGSWPKLSSISSTFRIRKLVSCPVVSS</sequence>
<dbReference type="EMBL" id="KE747814">
    <property type="protein sequence ID" value="RMZ67922.1"/>
    <property type="molecule type" value="Genomic_DNA"/>
</dbReference>